<dbReference type="Proteomes" id="UP000199515">
    <property type="component" value="Unassembled WGS sequence"/>
</dbReference>
<evidence type="ECO:0000256" key="1">
    <source>
        <dbReference type="SAM" id="Phobius"/>
    </source>
</evidence>
<organism evidence="2 3">
    <name type="scientific">Amycolatopsis xylanica</name>
    <dbReference type="NCBI Taxonomy" id="589385"/>
    <lineage>
        <taxon>Bacteria</taxon>
        <taxon>Bacillati</taxon>
        <taxon>Actinomycetota</taxon>
        <taxon>Actinomycetes</taxon>
        <taxon>Pseudonocardiales</taxon>
        <taxon>Pseudonocardiaceae</taxon>
        <taxon>Amycolatopsis</taxon>
    </lineage>
</organism>
<protein>
    <submittedName>
        <fullName evidence="2">Uncharacterized protein</fullName>
    </submittedName>
</protein>
<keyword evidence="1" id="KW-0812">Transmembrane</keyword>
<gene>
    <name evidence="2" type="ORF">SAMN05421504_10321</name>
</gene>
<dbReference type="STRING" id="589385.SAMN05421504_10321"/>
<evidence type="ECO:0000313" key="3">
    <source>
        <dbReference type="Proteomes" id="UP000199515"/>
    </source>
</evidence>
<dbReference type="RefSeq" id="WP_091289159.1">
    <property type="nucleotide sequence ID" value="NZ_FNON01000003.1"/>
</dbReference>
<sequence length="228" mass="24213">MTEQLEQDLRALSFTEPPLGFDTEAVATKAAARQRKRLVAASGLGTLAAVVAIVATTVVPSGVVQPAADPVTTVSVPPVEMPLTLLREHLPALLKAVQPDAKNIVEVTTPEMAIAMLRFRYDLNGRPARIEGNVGRPILPGGREPVPCPAGCTNFPQPDGSEVHISQSGRFVDGATGAVKPSTLEARHYRLDGTQVEISVAFLPPAGEGVPMTYEQVIRIATDPSFDY</sequence>
<accession>A0A1H3CGD9</accession>
<dbReference type="AlphaFoldDB" id="A0A1H3CGD9"/>
<evidence type="ECO:0000313" key="2">
    <source>
        <dbReference type="EMBL" id="SDX52978.1"/>
    </source>
</evidence>
<dbReference type="EMBL" id="FNON01000003">
    <property type="protein sequence ID" value="SDX52978.1"/>
    <property type="molecule type" value="Genomic_DNA"/>
</dbReference>
<keyword evidence="3" id="KW-1185">Reference proteome</keyword>
<name>A0A1H3CGD9_9PSEU</name>
<proteinExistence type="predicted"/>
<reference evidence="2 3" key="1">
    <citation type="submission" date="2016-10" db="EMBL/GenBank/DDBJ databases">
        <authorList>
            <person name="de Groot N.N."/>
        </authorList>
    </citation>
    <scope>NUCLEOTIDE SEQUENCE [LARGE SCALE GENOMIC DNA]</scope>
    <source>
        <strain evidence="2 3">CPCC 202699</strain>
    </source>
</reference>
<feature type="transmembrane region" description="Helical" evidence="1">
    <location>
        <begin position="38"/>
        <end position="59"/>
    </location>
</feature>
<keyword evidence="1" id="KW-1133">Transmembrane helix</keyword>
<keyword evidence="1" id="KW-0472">Membrane</keyword>